<dbReference type="InterPro" id="IPR000387">
    <property type="entry name" value="Tyr_Pase_dom"/>
</dbReference>
<organism evidence="4">
    <name type="scientific">Toxoneuron nigriceps polydnavirus</name>
    <dbReference type="NCBI Taxonomy" id="191766"/>
    <lineage>
        <taxon>Viruses</taxon>
        <taxon>Viruses incertae sedis</taxon>
        <taxon>Polydnaviriformidae</taxon>
    </lineage>
</organism>
<dbReference type="PANTHER" id="PTHR19134:SF559">
    <property type="entry name" value="TYROSINE-PROTEIN PHOSPHATASE DOMAIN-CONTAINING PROTEIN"/>
    <property type="match status" value="1"/>
</dbReference>
<dbReference type="InterPro" id="IPR050348">
    <property type="entry name" value="Protein-Tyr_Phosphatase"/>
</dbReference>
<evidence type="ECO:0000259" key="2">
    <source>
        <dbReference type="PROSITE" id="PS50055"/>
    </source>
</evidence>
<gene>
    <name evidence="4" type="primary">PTP6</name>
</gene>
<dbReference type="InterPro" id="IPR000242">
    <property type="entry name" value="PTP_cat"/>
</dbReference>
<protein>
    <submittedName>
        <fullName evidence="4">Putative tyrosine phosphatase protein</fullName>
    </submittedName>
</protein>
<dbReference type="SMART" id="SM00404">
    <property type="entry name" value="PTPc_motif"/>
    <property type="match status" value="1"/>
</dbReference>
<feature type="domain" description="Tyrosine specific protein phosphatases" evidence="3">
    <location>
        <begin position="210"/>
        <end position="292"/>
    </location>
</feature>
<feature type="domain" description="Tyrosine-protein phosphatase" evidence="2">
    <location>
        <begin position="24"/>
        <end position="301"/>
    </location>
</feature>
<evidence type="ECO:0000313" key="4">
    <source>
        <dbReference type="EMBL" id="CAG25451.1"/>
    </source>
</evidence>
<evidence type="ECO:0000256" key="1">
    <source>
        <dbReference type="ARBA" id="ARBA00009580"/>
    </source>
</evidence>
<sequence length="316" mass="37659">MIKKNIPKSFNNFMKPIEANNFLEKMEKPNVLRVIKEEHTRILENLDSKNQRNIGYEEKEIPTKSFFCGLWNCFPTTSTADVDDTSINNDQYYYINGFENEKKFLCCVNPNEQTIDSFLKTVWDKKIQIIVTFSTSLFDTTYFAYWRFRKNYEAKYNEFKIETINIDVKFLYALTTLRITYRNILVREVLHFCYFSWPENNLNCNIGSFIKFMLEVNLVNKNIFALKSVNKNYKHSPVLIHCNDGFNRSAAFCLLDISISIFEKFKIVCLPRIVKQFQKQRKDCLNNKNIYIFCHYVLYEYISNNKLFNKVNVVCN</sequence>
<dbReference type="SMART" id="SM00194">
    <property type="entry name" value="PTPc"/>
    <property type="match status" value="1"/>
</dbReference>
<dbReference type="PRINTS" id="PR00700">
    <property type="entry name" value="PRTYPHPHTASE"/>
</dbReference>
<dbReference type="Pfam" id="PF00102">
    <property type="entry name" value="Y_phosphatase"/>
    <property type="match status" value="1"/>
</dbReference>
<dbReference type="PANTHER" id="PTHR19134">
    <property type="entry name" value="RECEPTOR-TYPE TYROSINE-PROTEIN PHOSPHATASE"/>
    <property type="match status" value="1"/>
</dbReference>
<dbReference type="PROSITE" id="PS00383">
    <property type="entry name" value="TYR_PHOSPHATASE_1"/>
    <property type="match status" value="1"/>
</dbReference>
<dbReference type="SUPFAM" id="SSF52799">
    <property type="entry name" value="(Phosphotyrosine protein) phosphatases II"/>
    <property type="match status" value="1"/>
</dbReference>
<proteinExistence type="inferred from homology"/>
<dbReference type="PROSITE" id="PS50055">
    <property type="entry name" value="TYR_PHOSPHATASE_PTP"/>
    <property type="match status" value="1"/>
</dbReference>
<name>Q5W3K8_9VIRU</name>
<dbReference type="InterPro" id="IPR016130">
    <property type="entry name" value="Tyr_Pase_AS"/>
</dbReference>
<dbReference type="Gene3D" id="3.90.190.10">
    <property type="entry name" value="Protein tyrosine phosphatase superfamily"/>
    <property type="match status" value="1"/>
</dbReference>
<comment type="similarity">
    <text evidence="1">Belongs to the protein-tyrosine phosphatase family.</text>
</comment>
<dbReference type="InterPro" id="IPR003595">
    <property type="entry name" value="Tyr_Pase_cat"/>
</dbReference>
<dbReference type="PROSITE" id="PS50056">
    <property type="entry name" value="TYR_PHOSPHATASE_2"/>
    <property type="match status" value="1"/>
</dbReference>
<reference evidence="4" key="1">
    <citation type="journal article" date="2004" name="J. Virol.">
        <title>Bracoviruses contain a large multigene family coding for protein tyrosine phosphatases.</title>
        <authorList>
            <person name="Provost B."/>
            <person name="Varricchio P."/>
            <person name="Arana E."/>
            <person name="Espagne E."/>
            <person name="Falabella P."/>
            <person name="Huguet E."/>
            <person name="La Scaleia R."/>
            <person name="Cattolico L."/>
            <person name="Poirie M."/>
            <person name="Malva C."/>
            <person name="Olszewski J.A."/>
            <person name="Pennacchio F."/>
            <person name="Drezen J.M."/>
        </authorList>
    </citation>
    <scope>NUCLEOTIDE SEQUENCE</scope>
</reference>
<dbReference type="EMBL" id="AJ634658">
    <property type="protein sequence ID" value="CAG25451.1"/>
    <property type="molecule type" value="Genomic_DNA"/>
</dbReference>
<dbReference type="CDD" id="cd00047">
    <property type="entry name" value="PTPc"/>
    <property type="match status" value="1"/>
</dbReference>
<evidence type="ECO:0000259" key="3">
    <source>
        <dbReference type="PROSITE" id="PS50056"/>
    </source>
</evidence>
<dbReference type="GO" id="GO:0004725">
    <property type="term" value="F:protein tyrosine phosphatase activity"/>
    <property type="evidence" value="ECO:0007669"/>
    <property type="project" value="InterPro"/>
</dbReference>
<dbReference type="InterPro" id="IPR029021">
    <property type="entry name" value="Prot-tyrosine_phosphatase-like"/>
</dbReference>
<accession>Q5W3K8</accession>